<dbReference type="EMBL" id="UETC01000005">
    <property type="protein sequence ID" value="SSA46691.1"/>
    <property type="molecule type" value="Genomic_DNA"/>
</dbReference>
<keyword evidence="1" id="KW-0812">Transmembrane</keyword>
<dbReference type="EMBL" id="QGDJ01000005">
    <property type="protein sequence ID" value="PWJ18166.1"/>
    <property type="molecule type" value="Genomic_DNA"/>
</dbReference>
<dbReference type="AlphaFoldDB" id="A0A2Y9AQD7"/>
<evidence type="ECO:0000313" key="4">
    <source>
        <dbReference type="Proteomes" id="UP000245839"/>
    </source>
</evidence>
<feature type="transmembrane region" description="Helical" evidence="1">
    <location>
        <begin position="188"/>
        <end position="212"/>
    </location>
</feature>
<evidence type="ECO:0000256" key="1">
    <source>
        <dbReference type="SAM" id="Phobius"/>
    </source>
</evidence>
<organism evidence="3 5">
    <name type="scientific">Jannaschia seohaensis</name>
    <dbReference type="NCBI Taxonomy" id="475081"/>
    <lineage>
        <taxon>Bacteria</taxon>
        <taxon>Pseudomonadati</taxon>
        <taxon>Pseudomonadota</taxon>
        <taxon>Alphaproteobacteria</taxon>
        <taxon>Rhodobacterales</taxon>
        <taxon>Roseobacteraceae</taxon>
        <taxon>Jannaschia</taxon>
    </lineage>
</organism>
<dbReference type="Pfam" id="PF06055">
    <property type="entry name" value="ExoD"/>
    <property type="match status" value="1"/>
</dbReference>
<dbReference type="PIRSF" id="PIRSF033239">
    <property type="entry name" value="ExoD"/>
    <property type="match status" value="1"/>
</dbReference>
<evidence type="ECO:0000313" key="3">
    <source>
        <dbReference type="EMBL" id="SSA46691.1"/>
    </source>
</evidence>
<dbReference type="Proteomes" id="UP000245839">
    <property type="component" value="Unassembled WGS sequence"/>
</dbReference>
<dbReference type="OrthoDB" id="7949130at2"/>
<dbReference type="PANTHER" id="PTHR41795:SF1">
    <property type="entry name" value="EXOPOLYSACCHARIDE SYNTHESIS PROTEIN"/>
    <property type="match status" value="1"/>
</dbReference>
<dbReference type="InterPro" id="IPR010331">
    <property type="entry name" value="ExoD"/>
</dbReference>
<reference evidence="2 4" key="2">
    <citation type="submission" date="2018-03" db="EMBL/GenBank/DDBJ databases">
        <title>Genomic Encyclopedia of Archaeal and Bacterial Type Strains, Phase II (KMG-II): from individual species to whole genera.</title>
        <authorList>
            <person name="Goeker M."/>
        </authorList>
    </citation>
    <scope>NUCLEOTIDE SEQUENCE [LARGE SCALE GENOMIC DNA]</scope>
    <source>
        <strain evidence="2 4">DSM 25227</strain>
    </source>
</reference>
<keyword evidence="1" id="KW-1133">Transmembrane helix</keyword>
<sequence>MDRQPQEGAAPRRTGVPPVGLVTLLESMAAAGEGERVALGDVAKSMGPAGPAGVLLIPALIAVSPASALLGMATLTGLTIAFVALQIMAGVRQLWLPGWFYRIRVPRSALAWTRDRLSPPLAWIERRSRPRLTLLMRWPLGHLPGLSTFLVGLGMPFLEFVPMSATTGGAAVVLMTVGLILDDGLLVVLGLAMAAMVGLLIFGIGSGAVGLLI</sequence>
<feature type="transmembrane region" description="Helical" evidence="1">
    <location>
        <begin position="55"/>
        <end position="85"/>
    </location>
</feature>
<gene>
    <name evidence="2" type="ORF">BCF38_105154</name>
    <name evidence="3" type="ORF">SAMN05421539_105154</name>
</gene>
<feature type="transmembrane region" description="Helical" evidence="1">
    <location>
        <begin position="160"/>
        <end position="181"/>
    </location>
</feature>
<reference evidence="3 5" key="1">
    <citation type="submission" date="2016-10" db="EMBL/GenBank/DDBJ databases">
        <authorList>
            <person name="Cai Z."/>
        </authorList>
    </citation>
    <scope>NUCLEOTIDE SEQUENCE [LARGE SCALE GENOMIC DNA]</scope>
    <source>
        <strain evidence="3 5">DSM 25227</strain>
    </source>
</reference>
<evidence type="ECO:0000313" key="5">
    <source>
        <dbReference type="Proteomes" id="UP000251571"/>
    </source>
</evidence>
<dbReference type="RefSeq" id="WP_109564646.1">
    <property type="nucleotide sequence ID" value="NZ_QGDJ01000005.1"/>
</dbReference>
<dbReference type="PANTHER" id="PTHR41795">
    <property type="entry name" value="EXOPOLYSACCHARIDE SYNTHESIS PROTEIN"/>
    <property type="match status" value="1"/>
</dbReference>
<evidence type="ECO:0000313" key="2">
    <source>
        <dbReference type="EMBL" id="PWJ18166.1"/>
    </source>
</evidence>
<name>A0A2Y9AQD7_9RHOB</name>
<dbReference type="Proteomes" id="UP000251571">
    <property type="component" value="Unassembled WGS sequence"/>
</dbReference>
<protein>
    <submittedName>
        <fullName evidence="3">Uncharacterized conserved protein</fullName>
    </submittedName>
</protein>
<accession>A0A2Y9AQD7</accession>
<keyword evidence="4" id="KW-1185">Reference proteome</keyword>
<proteinExistence type="predicted"/>
<keyword evidence="1" id="KW-0472">Membrane</keyword>